<accession>H0QYR3</accession>
<dbReference type="AlphaFoldDB" id="H0QYR3"/>
<name>H0QYR3_9ACTN</name>
<evidence type="ECO:0000313" key="1">
    <source>
        <dbReference type="EMBL" id="GAB17964.1"/>
    </source>
</evidence>
<proteinExistence type="predicted"/>
<dbReference type="STRING" id="1077974.GOEFS_043_00020"/>
<dbReference type="eggNOG" id="COG1020">
    <property type="taxonomic scope" value="Bacteria"/>
</dbReference>
<protein>
    <submittedName>
        <fullName evidence="1">Uncharacterized protein</fullName>
    </submittedName>
</protein>
<sequence>DTECIVGDIVILTAQEQITAVAPAADVALTDLVAAATNADPAAQALQNPAAQAQGPGLTFGELSAMVTAMAAALPGSDADAALTMALMSTVPGLAAGGPAALDEALGSLRSNAAAVTGMSVDLREGNNRT</sequence>
<feature type="non-terminal residue" evidence="1">
    <location>
        <position position="1"/>
    </location>
</feature>
<dbReference type="RefSeq" id="WP_007317301.1">
    <property type="nucleotide sequence ID" value="NZ_BAEH01000043.1"/>
</dbReference>
<reference evidence="1 2" key="1">
    <citation type="submission" date="2011-12" db="EMBL/GenBank/DDBJ databases">
        <title>Whole genome shotgun sequence of Gordonia effusa NBRC 100432.</title>
        <authorList>
            <person name="Yoshida I."/>
            <person name="Takarada H."/>
            <person name="Hosoyama A."/>
            <person name="Tsuchikane K."/>
            <person name="Katsumata H."/>
            <person name="Yamazaki S."/>
            <person name="Fujita N."/>
        </authorList>
    </citation>
    <scope>NUCLEOTIDE SEQUENCE [LARGE SCALE GENOMIC DNA]</scope>
    <source>
        <strain evidence="1 2">NBRC 100432</strain>
    </source>
</reference>
<dbReference type="EMBL" id="BAEH01000043">
    <property type="protein sequence ID" value="GAB17964.1"/>
    <property type="molecule type" value="Genomic_DNA"/>
</dbReference>
<organism evidence="1 2">
    <name type="scientific">Gordonia effusa NBRC 100432</name>
    <dbReference type="NCBI Taxonomy" id="1077974"/>
    <lineage>
        <taxon>Bacteria</taxon>
        <taxon>Bacillati</taxon>
        <taxon>Actinomycetota</taxon>
        <taxon>Actinomycetes</taxon>
        <taxon>Mycobacteriales</taxon>
        <taxon>Gordoniaceae</taxon>
        <taxon>Gordonia</taxon>
    </lineage>
</organism>
<evidence type="ECO:0000313" key="2">
    <source>
        <dbReference type="Proteomes" id="UP000035034"/>
    </source>
</evidence>
<dbReference type="Proteomes" id="UP000035034">
    <property type="component" value="Unassembled WGS sequence"/>
</dbReference>
<comment type="caution">
    <text evidence="1">The sequence shown here is derived from an EMBL/GenBank/DDBJ whole genome shotgun (WGS) entry which is preliminary data.</text>
</comment>
<keyword evidence="2" id="KW-1185">Reference proteome</keyword>
<gene>
    <name evidence="1" type="ORF">GOEFS_043_00020</name>
</gene>